<sequence length="155" mass="18008">MMGSRDIARSYPFFTLLHFSQFALAIAVCALYGVDIDRARKARAYPNDRWIYAEAVGGLSAVMVILYCFPSILRSAAVWMWNLVLLILWAVLFGVFAKMFINVDPRGNRDLERMKNALWVVLASTLLWFFGFFAHLIYWHNHRNYRSRFTGRAAM</sequence>
<protein>
    <submittedName>
        <fullName evidence="2">Uncharacterized protein</fullName>
    </submittedName>
</protein>
<dbReference type="Proteomes" id="UP001303647">
    <property type="component" value="Unassembled WGS sequence"/>
</dbReference>
<keyword evidence="1" id="KW-0812">Transmembrane</keyword>
<feature type="transmembrane region" description="Helical" evidence="1">
    <location>
        <begin position="76"/>
        <end position="97"/>
    </location>
</feature>
<reference evidence="2" key="1">
    <citation type="journal article" date="2023" name="Mol. Phylogenet. Evol.">
        <title>Genome-scale phylogeny and comparative genomics of the fungal order Sordariales.</title>
        <authorList>
            <person name="Hensen N."/>
            <person name="Bonometti L."/>
            <person name="Westerberg I."/>
            <person name="Brannstrom I.O."/>
            <person name="Guillou S."/>
            <person name="Cros-Aarteil S."/>
            <person name="Calhoun S."/>
            <person name="Haridas S."/>
            <person name="Kuo A."/>
            <person name="Mondo S."/>
            <person name="Pangilinan J."/>
            <person name="Riley R."/>
            <person name="LaButti K."/>
            <person name="Andreopoulos B."/>
            <person name="Lipzen A."/>
            <person name="Chen C."/>
            <person name="Yan M."/>
            <person name="Daum C."/>
            <person name="Ng V."/>
            <person name="Clum A."/>
            <person name="Steindorff A."/>
            <person name="Ohm R.A."/>
            <person name="Martin F."/>
            <person name="Silar P."/>
            <person name="Natvig D.O."/>
            <person name="Lalanne C."/>
            <person name="Gautier V."/>
            <person name="Ament-Velasquez S.L."/>
            <person name="Kruys A."/>
            <person name="Hutchinson M.I."/>
            <person name="Powell A.J."/>
            <person name="Barry K."/>
            <person name="Miller A.N."/>
            <person name="Grigoriev I.V."/>
            <person name="Debuchy R."/>
            <person name="Gladieux P."/>
            <person name="Hiltunen Thoren M."/>
            <person name="Johannesson H."/>
        </authorList>
    </citation>
    <scope>NUCLEOTIDE SEQUENCE</scope>
    <source>
        <strain evidence="2">CBS 359.72</strain>
    </source>
</reference>
<evidence type="ECO:0000313" key="3">
    <source>
        <dbReference type="Proteomes" id="UP001303647"/>
    </source>
</evidence>
<dbReference type="PANTHER" id="PTHR42083">
    <property type="entry name" value="MARVEL DOMAIN-CONTAINING PROTEIN"/>
    <property type="match status" value="1"/>
</dbReference>
<name>A0AAN7CUS3_9PEZI</name>
<keyword evidence="3" id="KW-1185">Reference proteome</keyword>
<feature type="transmembrane region" description="Helical" evidence="1">
    <location>
        <begin position="50"/>
        <end position="69"/>
    </location>
</feature>
<keyword evidence="1" id="KW-1133">Transmembrane helix</keyword>
<evidence type="ECO:0000256" key="1">
    <source>
        <dbReference type="SAM" id="Phobius"/>
    </source>
</evidence>
<reference evidence="2" key="2">
    <citation type="submission" date="2023-05" db="EMBL/GenBank/DDBJ databases">
        <authorList>
            <consortium name="Lawrence Berkeley National Laboratory"/>
            <person name="Steindorff A."/>
            <person name="Hensen N."/>
            <person name="Bonometti L."/>
            <person name="Westerberg I."/>
            <person name="Brannstrom I.O."/>
            <person name="Guillou S."/>
            <person name="Cros-Aarteil S."/>
            <person name="Calhoun S."/>
            <person name="Haridas S."/>
            <person name="Kuo A."/>
            <person name="Mondo S."/>
            <person name="Pangilinan J."/>
            <person name="Riley R."/>
            <person name="Labutti K."/>
            <person name="Andreopoulos B."/>
            <person name="Lipzen A."/>
            <person name="Chen C."/>
            <person name="Yanf M."/>
            <person name="Daum C."/>
            <person name="Ng V."/>
            <person name="Clum A."/>
            <person name="Ohm R."/>
            <person name="Martin F."/>
            <person name="Silar P."/>
            <person name="Natvig D."/>
            <person name="Lalanne C."/>
            <person name="Gautier V."/>
            <person name="Ament-Velasquez S.L."/>
            <person name="Kruys A."/>
            <person name="Hutchinson M.I."/>
            <person name="Powell A.J."/>
            <person name="Barry K."/>
            <person name="Miller A.N."/>
            <person name="Grigoriev I.V."/>
            <person name="Debuchy R."/>
            <person name="Gladieux P."/>
            <person name="Thoren M.H."/>
            <person name="Johannesson H."/>
        </authorList>
    </citation>
    <scope>NUCLEOTIDE SEQUENCE</scope>
    <source>
        <strain evidence="2">CBS 359.72</strain>
    </source>
</reference>
<accession>A0AAN7CUS3</accession>
<feature type="transmembrane region" description="Helical" evidence="1">
    <location>
        <begin position="12"/>
        <end position="34"/>
    </location>
</feature>
<dbReference type="EMBL" id="MU857633">
    <property type="protein sequence ID" value="KAK4248694.1"/>
    <property type="molecule type" value="Genomic_DNA"/>
</dbReference>
<gene>
    <name evidence="2" type="ORF">C7999DRAFT_30806</name>
</gene>
<feature type="transmembrane region" description="Helical" evidence="1">
    <location>
        <begin position="117"/>
        <end position="139"/>
    </location>
</feature>
<keyword evidence="1" id="KW-0472">Membrane</keyword>
<comment type="caution">
    <text evidence="2">The sequence shown here is derived from an EMBL/GenBank/DDBJ whole genome shotgun (WGS) entry which is preliminary data.</text>
</comment>
<organism evidence="2 3">
    <name type="scientific">Corynascus novoguineensis</name>
    <dbReference type="NCBI Taxonomy" id="1126955"/>
    <lineage>
        <taxon>Eukaryota</taxon>
        <taxon>Fungi</taxon>
        <taxon>Dikarya</taxon>
        <taxon>Ascomycota</taxon>
        <taxon>Pezizomycotina</taxon>
        <taxon>Sordariomycetes</taxon>
        <taxon>Sordariomycetidae</taxon>
        <taxon>Sordariales</taxon>
        <taxon>Chaetomiaceae</taxon>
        <taxon>Corynascus</taxon>
    </lineage>
</organism>
<dbReference type="PANTHER" id="PTHR42083:SF1">
    <property type="entry name" value="MARVEL DOMAIN-CONTAINING PROTEIN"/>
    <property type="match status" value="1"/>
</dbReference>
<dbReference type="AlphaFoldDB" id="A0AAN7CUS3"/>
<proteinExistence type="predicted"/>
<evidence type="ECO:0000313" key="2">
    <source>
        <dbReference type="EMBL" id="KAK4248694.1"/>
    </source>
</evidence>